<name>A0ABX6YLN7_9MICO</name>
<dbReference type="EMBL" id="CP061169">
    <property type="protein sequence ID" value="QPZ39731.1"/>
    <property type="molecule type" value="Genomic_DNA"/>
</dbReference>
<evidence type="ECO:0000313" key="2">
    <source>
        <dbReference type="EMBL" id="QPZ39731.1"/>
    </source>
</evidence>
<dbReference type="Proteomes" id="UP000662814">
    <property type="component" value="Chromosome"/>
</dbReference>
<protein>
    <submittedName>
        <fullName evidence="2">Uncharacterized protein</fullName>
    </submittedName>
</protein>
<evidence type="ECO:0000256" key="1">
    <source>
        <dbReference type="SAM" id="Phobius"/>
    </source>
</evidence>
<organism evidence="2 3">
    <name type="scientific">Paramicrobacterium chengjingii</name>
    <dbReference type="NCBI Taxonomy" id="2769067"/>
    <lineage>
        <taxon>Bacteria</taxon>
        <taxon>Bacillati</taxon>
        <taxon>Actinomycetota</taxon>
        <taxon>Actinomycetes</taxon>
        <taxon>Micrococcales</taxon>
        <taxon>Microbacteriaceae</taxon>
        <taxon>Paramicrobacterium</taxon>
    </lineage>
</organism>
<accession>A0ABX6YLN7</accession>
<evidence type="ECO:0000313" key="3">
    <source>
        <dbReference type="Proteomes" id="UP000662814"/>
    </source>
</evidence>
<gene>
    <name evidence="2" type="ORF">HCR76_06710</name>
</gene>
<dbReference type="RefSeq" id="WP_166989382.1">
    <property type="nucleotide sequence ID" value="NZ_CP061169.1"/>
</dbReference>
<keyword evidence="3" id="KW-1185">Reference proteome</keyword>
<keyword evidence="1" id="KW-0472">Membrane</keyword>
<keyword evidence="1" id="KW-0812">Transmembrane</keyword>
<proteinExistence type="predicted"/>
<feature type="transmembrane region" description="Helical" evidence="1">
    <location>
        <begin position="28"/>
        <end position="44"/>
    </location>
</feature>
<keyword evidence="1" id="KW-1133">Transmembrane helix</keyword>
<sequence length="51" mass="5633">MRATATAVVLSFFCAGVAIYRDSFDGVSMLALLFMFVAFCVAPLERKRDSH</sequence>
<reference evidence="2 3" key="1">
    <citation type="submission" date="2020-12" db="EMBL/GenBank/DDBJ databases">
        <title>Microbacterium sp. HY060.</title>
        <authorList>
            <person name="Zhou J."/>
        </authorList>
    </citation>
    <scope>NUCLEOTIDE SEQUENCE [LARGE SCALE GENOMIC DNA]</scope>
    <source>
        <strain evidence="2 3">HY60</strain>
    </source>
</reference>